<comment type="caution">
    <text evidence="1">The sequence shown here is derived from an EMBL/GenBank/DDBJ whole genome shotgun (WGS) entry which is preliminary data.</text>
</comment>
<dbReference type="Proteomes" id="UP000789396">
    <property type="component" value="Unassembled WGS sequence"/>
</dbReference>
<accession>A0A9N9E1Q1</accession>
<protein>
    <submittedName>
        <fullName evidence="1">1450_t:CDS:1</fullName>
    </submittedName>
</protein>
<proteinExistence type="predicted"/>
<reference evidence="1" key="1">
    <citation type="submission" date="2021-06" db="EMBL/GenBank/DDBJ databases">
        <authorList>
            <person name="Kallberg Y."/>
            <person name="Tangrot J."/>
            <person name="Rosling A."/>
        </authorList>
    </citation>
    <scope>NUCLEOTIDE SEQUENCE</scope>
    <source>
        <strain evidence="1">IN212</strain>
    </source>
</reference>
<gene>
    <name evidence="1" type="ORF">RFULGI_LOCUS8842</name>
</gene>
<evidence type="ECO:0000313" key="2">
    <source>
        <dbReference type="Proteomes" id="UP000789396"/>
    </source>
</evidence>
<evidence type="ECO:0000313" key="1">
    <source>
        <dbReference type="EMBL" id="CAG8660895.1"/>
    </source>
</evidence>
<dbReference type="AlphaFoldDB" id="A0A9N9E1Q1"/>
<organism evidence="1 2">
    <name type="scientific">Racocetra fulgida</name>
    <dbReference type="NCBI Taxonomy" id="60492"/>
    <lineage>
        <taxon>Eukaryota</taxon>
        <taxon>Fungi</taxon>
        <taxon>Fungi incertae sedis</taxon>
        <taxon>Mucoromycota</taxon>
        <taxon>Glomeromycotina</taxon>
        <taxon>Glomeromycetes</taxon>
        <taxon>Diversisporales</taxon>
        <taxon>Gigasporaceae</taxon>
        <taxon>Racocetra</taxon>
    </lineage>
</organism>
<sequence>TIKTNSACYIFDSRTKDIPIFTEDERNHTISEACIKFKLISNFCKLDISSDTESQMDLKFYWAIITRDQNLIG</sequence>
<name>A0A9N9E1Q1_9GLOM</name>
<keyword evidence="2" id="KW-1185">Reference proteome</keyword>
<feature type="non-terminal residue" evidence="1">
    <location>
        <position position="1"/>
    </location>
</feature>
<dbReference type="EMBL" id="CAJVPZ010014806">
    <property type="protein sequence ID" value="CAG8660895.1"/>
    <property type="molecule type" value="Genomic_DNA"/>
</dbReference>